<keyword evidence="2 6" id="KW-0805">Transcription regulation</keyword>
<evidence type="ECO:0000256" key="6">
    <source>
        <dbReference type="RuleBase" id="RU000716"/>
    </source>
</evidence>
<protein>
    <recommendedName>
        <fullName evidence="6">RNA polymerase sigma factor</fullName>
    </recommendedName>
</protein>
<dbReference type="InterPro" id="IPR014284">
    <property type="entry name" value="RNA_pol_sigma-70_dom"/>
</dbReference>
<dbReference type="Gene3D" id="1.10.1740.10">
    <property type="match status" value="1"/>
</dbReference>
<dbReference type="InterPro" id="IPR007627">
    <property type="entry name" value="RNA_pol_sigma70_r2"/>
</dbReference>
<dbReference type="PANTHER" id="PTHR43133">
    <property type="entry name" value="RNA POLYMERASE ECF-TYPE SIGMA FACTO"/>
    <property type="match status" value="1"/>
</dbReference>
<name>A0ABU6FVC1_9BACL</name>
<evidence type="ECO:0000259" key="7">
    <source>
        <dbReference type="Pfam" id="PF04542"/>
    </source>
</evidence>
<keyword evidence="3 6" id="KW-0731">Sigma factor</keyword>
<reference evidence="9 10" key="1">
    <citation type="submission" date="2023-03" db="EMBL/GenBank/DDBJ databases">
        <title>Bacillus Genome Sequencing.</title>
        <authorList>
            <person name="Dunlap C."/>
        </authorList>
    </citation>
    <scope>NUCLEOTIDE SEQUENCE [LARGE SCALE GENOMIC DNA]</scope>
    <source>
        <strain evidence="9 10">BD-533</strain>
    </source>
</reference>
<comment type="caution">
    <text evidence="9">The sequence shown here is derived from an EMBL/GenBank/DDBJ whole genome shotgun (WGS) entry which is preliminary data.</text>
</comment>
<keyword evidence="5 6" id="KW-0804">Transcription</keyword>
<dbReference type="InterPro" id="IPR039425">
    <property type="entry name" value="RNA_pol_sigma-70-like"/>
</dbReference>
<evidence type="ECO:0000259" key="8">
    <source>
        <dbReference type="Pfam" id="PF08281"/>
    </source>
</evidence>
<keyword evidence="4 6" id="KW-0238">DNA-binding</keyword>
<dbReference type="Pfam" id="PF04542">
    <property type="entry name" value="Sigma70_r2"/>
    <property type="match status" value="1"/>
</dbReference>
<dbReference type="InterPro" id="IPR013249">
    <property type="entry name" value="RNA_pol_sigma70_r4_t2"/>
</dbReference>
<evidence type="ECO:0000256" key="4">
    <source>
        <dbReference type="ARBA" id="ARBA00023125"/>
    </source>
</evidence>
<dbReference type="InterPro" id="IPR036388">
    <property type="entry name" value="WH-like_DNA-bd_sf"/>
</dbReference>
<evidence type="ECO:0000313" key="10">
    <source>
        <dbReference type="Proteomes" id="UP001338137"/>
    </source>
</evidence>
<dbReference type="InterPro" id="IPR013324">
    <property type="entry name" value="RNA_pol_sigma_r3/r4-like"/>
</dbReference>
<feature type="domain" description="RNA polymerase sigma-70 region 2" evidence="7">
    <location>
        <begin position="30"/>
        <end position="97"/>
    </location>
</feature>
<sequence length="188" mass="22603">MGETEEASDLEDLEYIRAVIAGHRESYAELVLRYQGMVYRVCLKMTDDRFSAEDLAQEVFIQAYRALPSYREQSSFSTWLYQITVRKCLDWRRSRARDRLHRSDANLTEQDTVTWQTPEHELLDKERNEKLHRMIEELQEPYQTVVRLYYLQYCSYQDIANLTQLPIKTVESQLYRARRMMRERGEGL</sequence>
<dbReference type="Proteomes" id="UP001338137">
    <property type="component" value="Unassembled WGS sequence"/>
</dbReference>
<feature type="domain" description="RNA polymerase sigma factor 70 region 4 type 2" evidence="8">
    <location>
        <begin position="129"/>
        <end position="181"/>
    </location>
</feature>
<organism evidence="9 10">
    <name type="scientific">Paenibacillus alba</name>
    <dbReference type="NCBI Taxonomy" id="1197127"/>
    <lineage>
        <taxon>Bacteria</taxon>
        <taxon>Bacillati</taxon>
        <taxon>Bacillota</taxon>
        <taxon>Bacilli</taxon>
        <taxon>Bacillales</taxon>
        <taxon>Paenibacillaceae</taxon>
        <taxon>Paenibacillus</taxon>
    </lineage>
</organism>
<dbReference type="NCBIfam" id="TIGR02937">
    <property type="entry name" value="sigma70-ECF"/>
    <property type="match status" value="1"/>
</dbReference>
<comment type="similarity">
    <text evidence="1 6">Belongs to the sigma-70 factor family. ECF subfamily.</text>
</comment>
<dbReference type="RefSeq" id="WP_326070285.1">
    <property type="nucleotide sequence ID" value="NZ_JARLKY010000004.1"/>
</dbReference>
<proteinExistence type="inferred from homology"/>
<evidence type="ECO:0000256" key="1">
    <source>
        <dbReference type="ARBA" id="ARBA00010641"/>
    </source>
</evidence>
<evidence type="ECO:0000313" key="9">
    <source>
        <dbReference type="EMBL" id="MEC0225831.1"/>
    </source>
</evidence>
<accession>A0ABU6FVC1</accession>
<dbReference type="EMBL" id="JARLKY010000004">
    <property type="protein sequence ID" value="MEC0225831.1"/>
    <property type="molecule type" value="Genomic_DNA"/>
</dbReference>
<evidence type="ECO:0000256" key="5">
    <source>
        <dbReference type="ARBA" id="ARBA00023163"/>
    </source>
</evidence>
<dbReference type="Pfam" id="PF08281">
    <property type="entry name" value="Sigma70_r4_2"/>
    <property type="match status" value="1"/>
</dbReference>
<dbReference type="SUPFAM" id="SSF88946">
    <property type="entry name" value="Sigma2 domain of RNA polymerase sigma factors"/>
    <property type="match status" value="1"/>
</dbReference>
<dbReference type="InterPro" id="IPR000838">
    <property type="entry name" value="RNA_pol_sigma70_ECF_CS"/>
</dbReference>
<dbReference type="Gene3D" id="1.10.10.10">
    <property type="entry name" value="Winged helix-like DNA-binding domain superfamily/Winged helix DNA-binding domain"/>
    <property type="match status" value="1"/>
</dbReference>
<evidence type="ECO:0000256" key="2">
    <source>
        <dbReference type="ARBA" id="ARBA00023015"/>
    </source>
</evidence>
<keyword evidence="10" id="KW-1185">Reference proteome</keyword>
<gene>
    <name evidence="9" type="ORF">P4I72_01675</name>
</gene>
<dbReference type="SUPFAM" id="SSF88659">
    <property type="entry name" value="Sigma3 and sigma4 domains of RNA polymerase sigma factors"/>
    <property type="match status" value="1"/>
</dbReference>
<dbReference type="PROSITE" id="PS01063">
    <property type="entry name" value="SIGMA70_ECF"/>
    <property type="match status" value="1"/>
</dbReference>
<evidence type="ECO:0000256" key="3">
    <source>
        <dbReference type="ARBA" id="ARBA00023082"/>
    </source>
</evidence>
<dbReference type="InterPro" id="IPR013325">
    <property type="entry name" value="RNA_pol_sigma_r2"/>
</dbReference>
<dbReference type="PANTHER" id="PTHR43133:SF60">
    <property type="entry name" value="RNA POLYMERASE SIGMA FACTOR SIGV"/>
    <property type="match status" value="1"/>
</dbReference>